<feature type="signal peptide" evidence="3">
    <location>
        <begin position="1"/>
        <end position="20"/>
    </location>
</feature>
<evidence type="ECO:0000313" key="5">
    <source>
        <dbReference type="Proteomes" id="UP000696280"/>
    </source>
</evidence>
<evidence type="ECO:0000256" key="2">
    <source>
        <dbReference type="SAM" id="Phobius"/>
    </source>
</evidence>
<feature type="transmembrane region" description="Helical" evidence="2">
    <location>
        <begin position="232"/>
        <end position="255"/>
    </location>
</feature>
<organism evidence="4 5">
    <name type="scientific">Hymenoscyphus fraxineus</name>
    <dbReference type="NCBI Taxonomy" id="746836"/>
    <lineage>
        <taxon>Eukaryota</taxon>
        <taxon>Fungi</taxon>
        <taxon>Dikarya</taxon>
        <taxon>Ascomycota</taxon>
        <taxon>Pezizomycotina</taxon>
        <taxon>Leotiomycetes</taxon>
        <taxon>Helotiales</taxon>
        <taxon>Helotiaceae</taxon>
        <taxon>Hymenoscyphus</taxon>
    </lineage>
</organism>
<feature type="compositionally biased region" description="Basic and acidic residues" evidence="1">
    <location>
        <begin position="426"/>
        <end position="446"/>
    </location>
</feature>
<keyword evidence="2" id="KW-1133">Transmembrane helix</keyword>
<keyword evidence="5" id="KW-1185">Reference proteome</keyword>
<protein>
    <recommendedName>
        <fullName evidence="6">LPXTG-domain-containing protein</fullName>
    </recommendedName>
</protein>
<gene>
    <name evidence="4" type="ORF">HYFRA_00000698</name>
</gene>
<proteinExistence type="predicted"/>
<comment type="caution">
    <text evidence="4">The sequence shown here is derived from an EMBL/GenBank/DDBJ whole genome shotgun (WGS) entry which is preliminary data.</text>
</comment>
<evidence type="ECO:0000256" key="1">
    <source>
        <dbReference type="SAM" id="MobiDB-lite"/>
    </source>
</evidence>
<feature type="compositionally biased region" description="Polar residues" evidence="1">
    <location>
        <begin position="380"/>
        <end position="398"/>
    </location>
</feature>
<feature type="compositionally biased region" description="Low complexity" evidence="1">
    <location>
        <begin position="362"/>
        <end position="372"/>
    </location>
</feature>
<name>A0A9N9KS28_9HELO</name>
<feature type="region of interest" description="Disordered" evidence="1">
    <location>
        <begin position="336"/>
        <end position="479"/>
    </location>
</feature>
<dbReference type="Proteomes" id="UP000696280">
    <property type="component" value="Unassembled WGS sequence"/>
</dbReference>
<evidence type="ECO:0000313" key="4">
    <source>
        <dbReference type="EMBL" id="CAG8951963.1"/>
    </source>
</evidence>
<reference evidence="4" key="1">
    <citation type="submission" date="2021-07" db="EMBL/GenBank/DDBJ databases">
        <authorList>
            <person name="Durling M."/>
        </authorList>
    </citation>
    <scope>NUCLEOTIDE SEQUENCE</scope>
</reference>
<sequence length="479" mass="51905">MMKSQILVAFTALLGTGVLGLKVSEGSPCAQICLEGTDVSDPVSSSTLGDEIACQDKSFNETSTGQKFKSCLNCLQNSTVSGNGGNDVKWFMYNMRFALGTCLFGFRNNSDAVSSPCSTSTSCGPLQGAIEHSNLDPDENPYTFCNADSNSMMGTTLQKCEQCLQSGKTEVYLSNFLRALRGGCTQRPNPGMTLGLDSTVFTTKAVNATFTGDNPFMKEEKPASKKGLSTGAIVGIAVGLGALLVAVIVISYLYCRNRRSPKTLRGLNSGFDSRFGASNITSPNSGAYGNPYSTSPPLNVGPMHIPSRSRDLNEIKDEQHWRKNTEHAQQIQLPLYSPPSQIPTHQAYIPPSPTGTHSTHFSISPHSSAKSSPEYPSHLMTPNNPRSVLRTPLSSPHSRISPRQPPPLSTLNASRGNDIASPIVGQDRRNDFELAERERREREARGEVIPPIEKRGKRGKKKKDRSPDSAGSDMNNKLW</sequence>
<keyword evidence="2" id="KW-0472">Membrane</keyword>
<feature type="compositionally biased region" description="Polar residues" evidence="1">
    <location>
        <begin position="280"/>
        <end position="297"/>
    </location>
</feature>
<feature type="region of interest" description="Disordered" evidence="1">
    <location>
        <begin position="280"/>
        <end position="308"/>
    </location>
</feature>
<evidence type="ECO:0000256" key="3">
    <source>
        <dbReference type="SAM" id="SignalP"/>
    </source>
</evidence>
<keyword evidence="3" id="KW-0732">Signal</keyword>
<keyword evidence="2" id="KW-0812">Transmembrane</keyword>
<feature type="compositionally biased region" description="Basic residues" evidence="1">
    <location>
        <begin position="455"/>
        <end position="464"/>
    </location>
</feature>
<dbReference type="AlphaFoldDB" id="A0A9N9KS28"/>
<accession>A0A9N9KS28</accession>
<feature type="chain" id="PRO_5040186661" description="LPXTG-domain-containing protein" evidence="3">
    <location>
        <begin position="21"/>
        <end position="479"/>
    </location>
</feature>
<dbReference type="EMBL" id="CAJVRL010000045">
    <property type="protein sequence ID" value="CAG8951963.1"/>
    <property type="molecule type" value="Genomic_DNA"/>
</dbReference>
<dbReference type="OrthoDB" id="5426678at2759"/>
<evidence type="ECO:0008006" key="6">
    <source>
        <dbReference type="Google" id="ProtNLM"/>
    </source>
</evidence>